<organism evidence="3 4">
    <name type="scientific">Paenibacillus profundus</name>
    <dbReference type="NCBI Taxonomy" id="1173085"/>
    <lineage>
        <taxon>Bacteria</taxon>
        <taxon>Bacillati</taxon>
        <taxon>Bacillota</taxon>
        <taxon>Bacilli</taxon>
        <taxon>Bacillales</taxon>
        <taxon>Paenibacillaceae</taxon>
        <taxon>Paenibacillus</taxon>
    </lineage>
</organism>
<evidence type="ECO:0000259" key="2">
    <source>
        <dbReference type="Pfam" id="PF01636"/>
    </source>
</evidence>
<protein>
    <submittedName>
        <fullName evidence="3">Phosphotransferase</fullName>
    </submittedName>
</protein>
<keyword evidence="4" id="KW-1185">Reference proteome</keyword>
<dbReference type="Gene3D" id="3.90.1200.10">
    <property type="match status" value="1"/>
</dbReference>
<dbReference type="EMBL" id="JAJNBZ010000015">
    <property type="protein sequence ID" value="MCE5171102.1"/>
    <property type="molecule type" value="Genomic_DNA"/>
</dbReference>
<accession>A0ABS8YIV2</accession>
<dbReference type="SUPFAM" id="SSF56112">
    <property type="entry name" value="Protein kinase-like (PK-like)"/>
    <property type="match status" value="1"/>
</dbReference>
<comment type="caution">
    <text evidence="3">The sequence shown here is derived from an EMBL/GenBank/DDBJ whole genome shotgun (WGS) entry which is preliminary data.</text>
</comment>
<reference evidence="3 4" key="1">
    <citation type="submission" date="2021-11" db="EMBL/GenBank/DDBJ databases">
        <title>Draft genome sequence of Paenibacillus profundus YoMME, a new Gram-positive bacteria with exoelectrogenic properties.</title>
        <authorList>
            <person name="Hubenova Y."/>
            <person name="Hubenova E."/>
            <person name="Manasiev Y."/>
            <person name="Peykov S."/>
            <person name="Mitov M."/>
        </authorList>
    </citation>
    <scope>NUCLEOTIDE SEQUENCE [LARGE SCALE GENOMIC DNA]</scope>
    <source>
        <strain evidence="3 4">YoMME</strain>
    </source>
</reference>
<dbReference type="Gene3D" id="3.30.200.20">
    <property type="entry name" value="Phosphorylase Kinase, domain 1"/>
    <property type="match status" value="1"/>
</dbReference>
<dbReference type="PANTHER" id="PTHR21064">
    <property type="entry name" value="AMINOGLYCOSIDE PHOSPHOTRANSFERASE DOMAIN-CONTAINING PROTEIN-RELATED"/>
    <property type="match status" value="1"/>
</dbReference>
<dbReference type="Pfam" id="PF01636">
    <property type="entry name" value="APH"/>
    <property type="match status" value="1"/>
</dbReference>
<dbReference type="Proteomes" id="UP001199916">
    <property type="component" value="Unassembled WGS sequence"/>
</dbReference>
<dbReference type="InterPro" id="IPR002575">
    <property type="entry name" value="Aminoglycoside_PTrfase"/>
</dbReference>
<name>A0ABS8YIV2_9BACL</name>
<evidence type="ECO:0000256" key="1">
    <source>
        <dbReference type="ARBA" id="ARBA00038240"/>
    </source>
</evidence>
<sequence length="324" mass="37848">MLEQLFPLLEQNYRFSARGLKLLGGYYNHVYETADGTLVVKLFRFDRDDPRRVLSELHWMRHLHEQGVPVASPIAARNGEWIARLNERYFVSVTTKLEGKAIDPKDESVWNDSFFHRWGATMGRIHSAGKDFQSLQDEELPDWSDETIVRIGDPSGSNTLVDTELDAVVAAKWSEAVERLRGFQRDEARFGLIHHDMHLDNLMLCNHGLAVLDFGDSLQHWFVYDAAIAVFFAALTIDSQEQQARSEFAARFLHSFAEGYESVHVLPAEEWRHIPFFLWYRQLYSYLYHHIHKPPHQRTERETVILNLMRERIIHEVPVVQLPR</sequence>
<dbReference type="InterPro" id="IPR050249">
    <property type="entry name" value="Pseudomonas-type_ThrB"/>
</dbReference>
<evidence type="ECO:0000313" key="3">
    <source>
        <dbReference type="EMBL" id="MCE5171102.1"/>
    </source>
</evidence>
<dbReference type="RefSeq" id="WP_233697665.1">
    <property type="nucleotide sequence ID" value="NZ_JAJNBZ010000015.1"/>
</dbReference>
<proteinExistence type="inferred from homology"/>
<gene>
    <name evidence="3" type="ORF">LQV63_17515</name>
</gene>
<feature type="domain" description="Aminoglycoside phosphotransferase" evidence="2">
    <location>
        <begin position="22"/>
        <end position="262"/>
    </location>
</feature>
<comment type="similarity">
    <text evidence="1">Belongs to the pseudomonas-type ThrB family.</text>
</comment>
<dbReference type="PANTHER" id="PTHR21064:SF6">
    <property type="entry name" value="AMINOGLYCOSIDE PHOSPHOTRANSFERASE DOMAIN-CONTAINING PROTEIN"/>
    <property type="match status" value="1"/>
</dbReference>
<evidence type="ECO:0000313" key="4">
    <source>
        <dbReference type="Proteomes" id="UP001199916"/>
    </source>
</evidence>
<dbReference type="InterPro" id="IPR011009">
    <property type="entry name" value="Kinase-like_dom_sf"/>
</dbReference>